<dbReference type="Proteomes" id="UP000231702">
    <property type="component" value="Unassembled WGS sequence"/>
</dbReference>
<keyword evidence="7" id="KW-0973">c-di-GMP</keyword>
<comment type="cofactor">
    <cofactor evidence="7">
        <name>Mg(2+)</name>
        <dbReference type="ChEBI" id="CHEBI:18420"/>
    </cofactor>
</comment>
<evidence type="ECO:0000256" key="5">
    <source>
        <dbReference type="ARBA" id="ARBA00022989"/>
    </source>
</evidence>
<feature type="transmembrane region" description="Helical" evidence="7">
    <location>
        <begin position="12"/>
        <end position="30"/>
    </location>
</feature>
<evidence type="ECO:0000256" key="3">
    <source>
        <dbReference type="ARBA" id="ARBA00022679"/>
    </source>
</evidence>
<comment type="subcellular location">
    <subcellularLocation>
        <location evidence="7">Cell inner membrane</location>
    </subcellularLocation>
    <subcellularLocation>
        <location evidence="1">Membrane</location>
        <topology evidence="1">Multi-pass membrane protein</topology>
    </subcellularLocation>
</comment>
<keyword evidence="3 7" id="KW-0808">Transferase</keyword>
<comment type="pathway">
    <text evidence="7">Glycan metabolism; bacterial cellulose biosynthesis.</text>
</comment>
<dbReference type="GO" id="GO:0030244">
    <property type="term" value="P:cellulose biosynthetic process"/>
    <property type="evidence" value="ECO:0007669"/>
    <property type="project" value="UniProtKB-KW"/>
</dbReference>
<keyword evidence="2 7" id="KW-0328">Glycosyltransferase</keyword>
<keyword evidence="7" id="KW-0135">Cellulose biosynthesis</keyword>
<evidence type="ECO:0000313" key="8">
    <source>
        <dbReference type="EMBL" id="PJE31761.1"/>
    </source>
</evidence>
<feature type="transmembrane region" description="Helical" evidence="7">
    <location>
        <begin position="548"/>
        <end position="572"/>
    </location>
</feature>
<evidence type="ECO:0000313" key="9">
    <source>
        <dbReference type="EMBL" id="SNY50353.1"/>
    </source>
</evidence>
<evidence type="ECO:0000313" key="11">
    <source>
        <dbReference type="Proteomes" id="UP000231702"/>
    </source>
</evidence>
<sequence length="782" mass="85912">MSRNSSSLSAVRLLLLCTWAILAVPLFFLASVPISVGTQGLLALVTSALIYGLKPFVGFKISIRVIVMSVAGVFVLRYWLWRLFETLPALDDPVSLAAALVLFAAETFTVIVFFLTAFITSDPVTHAKPQPIKLSEAPSVDILVPSYDESPELLAVTLAAAKRITYPDDKKTVVLCDDGGTDQRCNSDDPERAAAAKERRATLQALCAELGVVYTTRARNEHAKAGNLNAALQKLTGELVLILDADHVPTPEFLARTVGYFAENPRLFLVQTPHFFTNRDPIERNLALPEHCPSENEMFYSEIHRGLDRMGGAFFCGSAALLRRRALDEVGGISGETITEDAETALDIHSRGWESLYLDHAMIAGLQPETFASFIQQRGRWATGMIQMLILKNPMFRSGLSFAQRLCYVNSMSFWLFPLIRMIFLLSPLLYLFFGLEIFVVDANEVFVYILPYLLIGFMVQNALFSNVRWPQISEVYEIAQTPYILSALIETVRNPRGATFKVTAKDGTLEHAFLSPIYRPLTLLVALLLAGLLAGAYRWYAFPGDRAVVQIVGAWALYNFMLAAYALRAVFERPRRLTRPRTAISTPARISLAADAAGPSHEATIVAASPEAIQLKLAEGAPAGWNDLAMGTEVSLLPVLPETPDLEVALPLTLSALRRGVDGTVLTFDVPPEQMIPAARLTAQVVYGDSRRWQFFRKVHPQGSTLVAGLLYVLMKSALSMPQTIYDFARELTLRSAEPAADDTVFADAFTKSSTETAGTPAPLVAGGTAAKADDYLRYED</sequence>
<dbReference type="CDD" id="cd06421">
    <property type="entry name" value="CESA_CelA_like"/>
    <property type="match status" value="1"/>
</dbReference>
<dbReference type="InterPro" id="IPR050321">
    <property type="entry name" value="Glycosyltr_2/OpgH_subfam"/>
</dbReference>
<keyword evidence="7" id="KW-0997">Cell inner membrane</keyword>
<reference evidence="8 11" key="2">
    <citation type="journal article" date="2018" name="Int. J. Syst. Evol. Microbiol.">
        <title>Pseudooceanicola lipolyticus sp. nov., a marine alphaproteobacterium, reclassification of Oceanicola flagellatus as Pseudooceanicola flagellatus comb. nov. and emended description of the genus Pseudooceanicola.</title>
        <authorList>
            <person name="Huang M.-M."/>
            <person name="Guo L.-L."/>
            <person name="Wu Y.-H."/>
            <person name="Lai Q.-L."/>
            <person name="Shao Z.-Z."/>
            <person name="Wang C.-S."/>
            <person name="Wu M."/>
            <person name="Xu X.-W."/>
        </authorList>
    </citation>
    <scope>NUCLEOTIDE SEQUENCE [LARGE SCALE GENOMIC DNA]</scope>
    <source>
        <strain evidence="8 11">Ar-45</strain>
    </source>
</reference>
<keyword evidence="6 7" id="KW-0472">Membrane</keyword>
<dbReference type="InterPro" id="IPR029044">
    <property type="entry name" value="Nucleotide-diphossugar_trans"/>
</dbReference>
<dbReference type="GO" id="GO:0035438">
    <property type="term" value="F:cyclic-di-GMP binding"/>
    <property type="evidence" value="ECO:0007669"/>
    <property type="project" value="InterPro"/>
</dbReference>
<dbReference type="OrthoDB" id="9806824at2"/>
<dbReference type="InterPro" id="IPR003919">
    <property type="entry name" value="Cell_synth_A"/>
</dbReference>
<accession>A0A285IR92</accession>
<dbReference type="GO" id="GO:0005886">
    <property type="term" value="C:plasma membrane"/>
    <property type="evidence" value="ECO:0007669"/>
    <property type="project" value="UniProtKB-SubCell"/>
</dbReference>
<organism evidence="9 10">
    <name type="scientific">Pseudooceanicola antarcticus</name>
    <dbReference type="NCBI Taxonomy" id="1247613"/>
    <lineage>
        <taxon>Bacteria</taxon>
        <taxon>Pseudomonadati</taxon>
        <taxon>Pseudomonadota</taxon>
        <taxon>Alphaproteobacteria</taxon>
        <taxon>Rhodobacterales</taxon>
        <taxon>Paracoccaceae</taxon>
        <taxon>Pseudooceanicola</taxon>
    </lineage>
</organism>
<keyword evidence="4 7" id="KW-0812">Transmembrane</keyword>
<feature type="transmembrane region" description="Helical" evidence="7">
    <location>
        <begin position="414"/>
        <end position="434"/>
    </location>
</feature>
<comment type="catalytic activity">
    <reaction evidence="7">
        <text>[(1-&gt;4)-beta-D-glucosyl](n) + UDP-alpha-D-glucose = [(1-&gt;4)-beta-D-glucosyl](n+1) + UDP + H(+)</text>
        <dbReference type="Rhea" id="RHEA:19929"/>
        <dbReference type="Rhea" id="RHEA-COMP:10033"/>
        <dbReference type="Rhea" id="RHEA-COMP:10034"/>
        <dbReference type="ChEBI" id="CHEBI:15378"/>
        <dbReference type="ChEBI" id="CHEBI:18246"/>
        <dbReference type="ChEBI" id="CHEBI:58223"/>
        <dbReference type="ChEBI" id="CHEBI:58885"/>
        <dbReference type="EC" id="2.4.1.12"/>
    </reaction>
</comment>
<dbReference type="UniPathway" id="UPA00694"/>
<dbReference type="PANTHER" id="PTHR43867">
    <property type="entry name" value="CELLULOSE SYNTHASE CATALYTIC SUBUNIT A [UDP-FORMING]"/>
    <property type="match status" value="1"/>
</dbReference>
<dbReference type="SUPFAM" id="SSF53448">
    <property type="entry name" value="Nucleotide-diphospho-sugar transferases"/>
    <property type="match status" value="1"/>
</dbReference>
<dbReference type="Gene3D" id="3.90.550.10">
    <property type="entry name" value="Spore Coat Polysaccharide Biosynthesis Protein SpsA, Chain A"/>
    <property type="match status" value="1"/>
</dbReference>
<gene>
    <name evidence="8" type="primary">bcsA</name>
    <name evidence="8" type="ORF">CVM39_01260</name>
    <name evidence="9" type="ORF">SAMN06297129_1786</name>
</gene>
<dbReference type="AlphaFoldDB" id="A0A285IR92"/>
<evidence type="ECO:0000256" key="4">
    <source>
        <dbReference type="ARBA" id="ARBA00022692"/>
    </source>
</evidence>
<feature type="transmembrane region" description="Helical" evidence="7">
    <location>
        <begin position="36"/>
        <end position="53"/>
    </location>
</feature>
<keyword evidence="5 7" id="KW-1133">Transmembrane helix</keyword>
<proteinExistence type="predicted"/>
<keyword evidence="11" id="KW-1185">Reference proteome</keyword>
<dbReference type="GO" id="GO:0006011">
    <property type="term" value="P:UDP-alpha-D-glucose metabolic process"/>
    <property type="evidence" value="ECO:0007669"/>
    <property type="project" value="InterPro"/>
</dbReference>
<dbReference type="PRINTS" id="PR01439">
    <property type="entry name" value="CELLSNTHASEA"/>
</dbReference>
<dbReference type="EMBL" id="PGTD01000007">
    <property type="protein sequence ID" value="PJE31761.1"/>
    <property type="molecule type" value="Genomic_DNA"/>
</dbReference>
<evidence type="ECO:0000256" key="2">
    <source>
        <dbReference type="ARBA" id="ARBA00022676"/>
    </source>
</evidence>
<dbReference type="EMBL" id="OBEA01000003">
    <property type="protein sequence ID" value="SNY50353.1"/>
    <property type="molecule type" value="Genomic_DNA"/>
</dbReference>
<dbReference type="NCBIfam" id="TIGR03030">
    <property type="entry name" value="CelA"/>
    <property type="match status" value="1"/>
</dbReference>
<dbReference type="RefSeq" id="WP_097145536.1">
    <property type="nucleotide sequence ID" value="NZ_OBEA01000003.1"/>
</dbReference>
<evidence type="ECO:0000313" key="10">
    <source>
        <dbReference type="Proteomes" id="UP000231655"/>
    </source>
</evidence>
<protein>
    <recommendedName>
        <fullName evidence="7">Cellulose synthase catalytic subunit [UDP-forming]</fullName>
        <ecNumber evidence="7">2.4.1.12</ecNumber>
    </recommendedName>
</protein>
<dbReference type="Proteomes" id="UP000231655">
    <property type="component" value="Unassembled WGS sequence"/>
</dbReference>
<keyword evidence="7" id="KW-1003">Cell membrane</keyword>
<name>A0A285IR92_9RHOB</name>
<dbReference type="GO" id="GO:0016760">
    <property type="term" value="F:cellulose synthase (UDP-forming) activity"/>
    <property type="evidence" value="ECO:0007669"/>
    <property type="project" value="UniProtKB-EC"/>
</dbReference>
<dbReference type="PANTHER" id="PTHR43867:SF2">
    <property type="entry name" value="CELLULOSE SYNTHASE CATALYTIC SUBUNIT A [UDP-FORMING]"/>
    <property type="match status" value="1"/>
</dbReference>
<feature type="transmembrane region" description="Helical" evidence="7">
    <location>
        <begin position="96"/>
        <end position="119"/>
    </location>
</feature>
<comment type="function">
    <text evidence="7">Catalytic subunit of cellulose synthase. It polymerizes uridine 5'-diphosphate glucose to cellulose.</text>
</comment>
<evidence type="ECO:0000256" key="1">
    <source>
        <dbReference type="ARBA" id="ARBA00004141"/>
    </source>
</evidence>
<dbReference type="EC" id="2.4.1.12" evidence="7"/>
<feature type="transmembrane region" description="Helical" evidence="7">
    <location>
        <begin position="446"/>
        <end position="465"/>
    </location>
</feature>
<feature type="transmembrane region" description="Helical" evidence="7">
    <location>
        <begin position="522"/>
        <end position="542"/>
    </location>
</feature>
<dbReference type="Pfam" id="PF13641">
    <property type="entry name" value="Glyco_tranf_2_3"/>
    <property type="match status" value="1"/>
</dbReference>
<evidence type="ECO:0000256" key="6">
    <source>
        <dbReference type="ARBA" id="ARBA00023136"/>
    </source>
</evidence>
<evidence type="ECO:0000256" key="7">
    <source>
        <dbReference type="RuleBase" id="RU365020"/>
    </source>
</evidence>
<dbReference type="Gene3D" id="2.40.10.220">
    <property type="entry name" value="predicted glycosyltransferase like domains"/>
    <property type="match status" value="1"/>
</dbReference>
<reference evidence="9 10" key="1">
    <citation type="submission" date="2017-09" db="EMBL/GenBank/DDBJ databases">
        <authorList>
            <person name="Ehlers B."/>
            <person name="Leendertz F.H."/>
        </authorList>
    </citation>
    <scope>NUCLEOTIDE SEQUENCE [LARGE SCALE GENOMIC DNA]</scope>
    <source>
        <strain evidence="9 10">CGMCC 1.12662</strain>
    </source>
</reference>
<feature type="transmembrane region" description="Helical" evidence="7">
    <location>
        <begin position="65"/>
        <end position="84"/>
    </location>
</feature>